<keyword evidence="3" id="KW-1185">Reference proteome</keyword>
<accession>A0A139H483</accession>
<evidence type="ECO:0000313" key="2">
    <source>
        <dbReference type="EMBL" id="KXS97222.1"/>
    </source>
</evidence>
<evidence type="ECO:0000313" key="3">
    <source>
        <dbReference type="Proteomes" id="UP000070133"/>
    </source>
</evidence>
<dbReference type="Proteomes" id="UP000070133">
    <property type="component" value="Unassembled WGS sequence"/>
</dbReference>
<feature type="compositionally biased region" description="Polar residues" evidence="1">
    <location>
        <begin position="56"/>
        <end position="83"/>
    </location>
</feature>
<sequence>MRSATSDDYNCSDMKPDTAMTDQNDTGAGSAVETTAENQYANEDFSMIENDDPETHAQTMSSAREQSFSGRTPSTAISNSPQSCEAAGYAQRYPPMDHSQSPQRSLPVRRIAKHHKTLKSTDRDAALLERPRIEIKDGEPSQHHHALVARLQDELHDQLAKPEVALGDEDQVDDGHTSRV</sequence>
<feature type="region of interest" description="Disordered" evidence="1">
    <location>
        <begin position="159"/>
        <end position="180"/>
    </location>
</feature>
<feature type="compositionally biased region" description="Polar residues" evidence="1">
    <location>
        <begin position="20"/>
        <end position="33"/>
    </location>
</feature>
<reference evidence="2 3" key="1">
    <citation type="submission" date="2015-07" db="EMBL/GenBank/DDBJ databases">
        <title>Comparative genomics of the Sigatoka disease complex on banana suggests a link between parallel evolutionary changes in Pseudocercospora fijiensis and Pseudocercospora eumusae and increased virulence on the banana host.</title>
        <authorList>
            <person name="Chang T.-C."/>
            <person name="Salvucci A."/>
            <person name="Crous P.W."/>
            <person name="Stergiopoulos I."/>
        </authorList>
    </citation>
    <scope>NUCLEOTIDE SEQUENCE [LARGE SCALE GENOMIC DNA]</scope>
    <source>
        <strain evidence="2 3">CBS 114824</strain>
    </source>
</reference>
<protein>
    <submittedName>
        <fullName evidence="2">Uncharacterized protein</fullName>
    </submittedName>
</protein>
<comment type="caution">
    <text evidence="2">The sequence shown here is derived from an EMBL/GenBank/DDBJ whole genome shotgun (WGS) entry which is preliminary data.</text>
</comment>
<name>A0A139H483_9PEZI</name>
<proteinExistence type="predicted"/>
<organism evidence="2 3">
    <name type="scientific">Pseudocercospora eumusae</name>
    <dbReference type="NCBI Taxonomy" id="321146"/>
    <lineage>
        <taxon>Eukaryota</taxon>
        <taxon>Fungi</taxon>
        <taxon>Dikarya</taxon>
        <taxon>Ascomycota</taxon>
        <taxon>Pezizomycotina</taxon>
        <taxon>Dothideomycetes</taxon>
        <taxon>Dothideomycetidae</taxon>
        <taxon>Mycosphaerellales</taxon>
        <taxon>Mycosphaerellaceae</taxon>
        <taxon>Pseudocercospora</taxon>
    </lineage>
</organism>
<feature type="region of interest" description="Disordered" evidence="1">
    <location>
        <begin position="48"/>
        <end position="105"/>
    </location>
</feature>
<evidence type="ECO:0000256" key="1">
    <source>
        <dbReference type="SAM" id="MobiDB-lite"/>
    </source>
</evidence>
<feature type="region of interest" description="Disordered" evidence="1">
    <location>
        <begin position="1"/>
        <end position="33"/>
    </location>
</feature>
<dbReference type="AlphaFoldDB" id="A0A139H483"/>
<gene>
    <name evidence="2" type="ORF">AC578_2838</name>
</gene>
<dbReference type="EMBL" id="LFZN01000149">
    <property type="protein sequence ID" value="KXS97222.1"/>
    <property type="molecule type" value="Genomic_DNA"/>
</dbReference>